<dbReference type="InterPro" id="IPR017896">
    <property type="entry name" value="4Fe4S_Fe-S-bd"/>
</dbReference>
<accession>D6WGB0</accession>
<reference evidence="3 4" key="2">
    <citation type="journal article" date="2010" name="Nucleic Acids Res.">
        <title>BeetleBase in 2010: revisions to provide comprehensive genomic information for Tribolium castaneum.</title>
        <authorList>
            <person name="Kim H.S."/>
            <person name="Murphy T."/>
            <person name="Xia J."/>
            <person name="Caragea D."/>
            <person name="Park Y."/>
            <person name="Beeman R.W."/>
            <person name="Lorenzen M.D."/>
            <person name="Butcher S."/>
            <person name="Manak J.R."/>
            <person name="Brown S.J."/>
        </authorList>
    </citation>
    <scope>GENOME REANNOTATION</scope>
    <source>
        <strain evidence="3 4">Georgia GA2</strain>
    </source>
</reference>
<dbReference type="Gene3D" id="3.30.70.20">
    <property type="match status" value="1"/>
</dbReference>
<feature type="domain" description="4Fe-4S ferredoxin-type" evidence="2">
    <location>
        <begin position="90"/>
        <end position="122"/>
    </location>
</feature>
<dbReference type="EMBL" id="KQ971329">
    <property type="protein sequence ID" value="EFA01140.2"/>
    <property type="molecule type" value="Genomic_DNA"/>
</dbReference>
<dbReference type="SUPFAM" id="SSF54862">
    <property type="entry name" value="4Fe-4S ferredoxins"/>
    <property type="match status" value="1"/>
</dbReference>
<evidence type="ECO:0000256" key="1">
    <source>
        <dbReference type="ARBA" id="ARBA00023002"/>
    </source>
</evidence>
<dbReference type="Proteomes" id="UP000007266">
    <property type="component" value="Linkage group 3"/>
</dbReference>
<evidence type="ECO:0000259" key="2">
    <source>
        <dbReference type="PROSITE" id="PS51379"/>
    </source>
</evidence>
<sequence>MNSVLFLRIRGPPCGRNMFALPHIGPYLKEREEKMKNVKREIILHHNGRENGYPINGVQVPSKEPKINEIVGRALPKIGAYEKLDDTKQVVALIDGDMCINCGKCYMTCNDSGYQAINFDPKTHIPTVNDDCTGCTLCLSVCPIINCITMVPKTIPHVIKRGQPVKLVHALDT</sequence>
<dbReference type="GO" id="GO:0016627">
    <property type="term" value="F:oxidoreductase activity, acting on the CH-CH group of donors"/>
    <property type="evidence" value="ECO:0007669"/>
    <property type="project" value="UniProtKB-ARBA"/>
</dbReference>
<organism evidence="3 4">
    <name type="scientific">Tribolium castaneum</name>
    <name type="common">Red flour beetle</name>
    <dbReference type="NCBI Taxonomy" id="7070"/>
    <lineage>
        <taxon>Eukaryota</taxon>
        <taxon>Metazoa</taxon>
        <taxon>Ecdysozoa</taxon>
        <taxon>Arthropoda</taxon>
        <taxon>Hexapoda</taxon>
        <taxon>Insecta</taxon>
        <taxon>Pterygota</taxon>
        <taxon>Neoptera</taxon>
        <taxon>Endopterygota</taxon>
        <taxon>Coleoptera</taxon>
        <taxon>Polyphaga</taxon>
        <taxon>Cucujiformia</taxon>
        <taxon>Tenebrionidae</taxon>
        <taxon>Tenebrionidae incertae sedis</taxon>
        <taxon>Tribolium</taxon>
    </lineage>
</organism>
<dbReference type="FunFam" id="3.30.70.20:FF:000023">
    <property type="entry name" value="Dihydropyrimidine dehydrogenase [NADP(+)]"/>
    <property type="match status" value="1"/>
</dbReference>
<protein>
    <submittedName>
        <fullName evidence="3">Dihydropyrimidine dehydrogenase [NADP(+)]-like Protein</fullName>
    </submittedName>
</protein>
<dbReference type="STRING" id="7070.D6WGB0"/>
<dbReference type="PANTHER" id="PTHR43073">
    <property type="entry name" value="DIHYDROPYRIMIDINE DEHYDROGENASE [NADP(+)]"/>
    <property type="match status" value="1"/>
</dbReference>
<dbReference type="PANTHER" id="PTHR43073:SF2">
    <property type="entry name" value="DIHYDROPYRIMIDINE DEHYDROGENASE [NADP(+)]"/>
    <property type="match status" value="1"/>
</dbReference>
<dbReference type="InterPro" id="IPR017900">
    <property type="entry name" value="4Fe4S_Fe_S_CS"/>
</dbReference>
<keyword evidence="4" id="KW-1185">Reference proteome</keyword>
<keyword evidence="1" id="KW-0560">Oxidoreductase</keyword>
<gene>
    <name evidence="3" type="primary">AUGUSTUS-3.0.2_10365</name>
    <name evidence="3" type="ORF">TcasGA2_TC010365</name>
</gene>
<dbReference type="Pfam" id="PF14697">
    <property type="entry name" value="Fer4_21"/>
    <property type="match status" value="1"/>
</dbReference>
<dbReference type="PROSITE" id="PS00198">
    <property type="entry name" value="4FE4S_FER_1"/>
    <property type="match status" value="1"/>
</dbReference>
<dbReference type="HOGENOM" id="CLU_119716_0_0_1"/>
<proteinExistence type="predicted"/>
<dbReference type="PROSITE" id="PS51379">
    <property type="entry name" value="4FE4S_FER_2"/>
    <property type="match status" value="2"/>
</dbReference>
<dbReference type="AlphaFoldDB" id="D6WGB0"/>
<feature type="domain" description="4Fe-4S ferredoxin-type" evidence="2">
    <location>
        <begin position="124"/>
        <end position="153"/>
    </location>
</feature>
<dbReference type="InParanoid" id="D6WGB0"/>
<dbReference type="eggNOG" id="KOG1799">
    <property type="taxonomic scope" value="Eukaryota"/>
</dbReference>
<evidence type="ECO:0000313" key="4">
    <source>
        <dbReference type="Proteomes" id="UP000007266"/>
    </source>
</evidence>
<evidence type="ECO:0000313" key="3">
    <source>
        <dbReference type="EMBL" id="EFA01140.2"/>
    </source>
</evidence>
<reference evidence="3 4" key="1">
    <citation type="journal article" date="2008" name="Nature">
        <title>The genome of the model beetle and pest Tribolium castaneum.</title>
        <authorList>
            <consortium name="Tribolium Genome Sequencing Consortium"/>
            <person name="Richards S."/>
            <person name="Gibbs R.A."/>
            <person name="Weinstock G.M."/>
            <person name="Brown S.J."/>
            <person name="Denell R."/>
            <person name="Beeman R.W."/>
            <person name="Gibbs R."/>
            <person name="Beeman R.W."/>
            <person name="Brown S.J."/>
            <person name="Bucher G."/>
            <person name="Friedrich M."/>
            <person name="Grimmelikhuijzen C.J."/>
            <person name="Klingler M."/>
            <person name="Lorenzen M."/>
            <person name="Richards S."/>
            <person name="Roth S."/>
            <person name="Schroder R."/>
            <person name="Tautz D."/>
            <person name="Zdobnov E.M."/>
            <person name="Muzny D."/>
            <person name="Gibbs R.A."/>
            <person name="Weinstock G.M."/>
            <person name="Attaway T."/>
            <person name="Bell S."/>
            <person name="Buhay C.J."/>
            <person name="Chandrabose M.N."/>
            <person name="Chavez D."/>
            <person name="Clerk-Blankenburg K.P."/>
            <person name="Cree A."/>
            <person name="Dao M."/>
            <person name="Davis C."/>
            <person name="Chacko J."/>
            <person name="Dinh H."/>
            <person name="Dugan-Rocha S."/>
            <person name="Fowler G."/>
            <person name="Garner T.T."/>
            <person name="Garnes J."/>
            <person name="Gnirke A."/>
            <person name="Hawes A."/>
            <person name="Hernandez J."/>
            <person name="Hines S."/>
            <person name="Holder M."/>
            <person name="Hume J."/>
            <person name="Jhangiani S.N."/>
            <person name="Joshi V."/>
            <person name="Khan Z.M."/>
            <person name="Jackson L."/>
            <person name="Kovar C."/>
            <person name="Kowis A."/>
            <person name="Lee S."/>
            <person name="Lewis L.R."/>
            <person name="Margolis J."/>
            <person name="Morgan M."/>
            <person name="Nazareth L.V."/>
            <person name="Nguyen N."/>
            <person name="Okwuonu G."/>
            <person name="Parker D."/>
            <person name="Richards S."/>
            <person name="Ruiz S.J."/>
            <person name="Santibanez J."/>
            <person name="Savard J."/>
            <person name="Scherer S.E."/>
            <person name="Schneider B."/>
            <person name="Sodergren E."/>
            <person name="Tautz D."/>
            <person name="Vattahil S."/>
            <person name="Villasana D."/>
            <person name="White C.S."/>
            <person name="Wright R."/>
            <person name="Park Y."/>
            <person name="Beeman R.W."/>
            <person name="Lord J."/>
            <person name="Oppert B."/>
            <person name="Lorenzen M."/>
            <person name="Brown S."/>
            <person name="Wang L."/>
            <person name="Savard J."/>
            <person name="Tautz D."/>
            <person name="Richards S."/>
            <person name="Weinstock G."/>
            <person name="Gibbs R.A."/>
            <person name="Liu Y."/>
            <person name="Worley K."/>
            <person name="Weinstock G."/>
            <person name="Elsik C.G."/>
            <person name="Reese J.T."/>
            <person name="Elhaik E."/>
            <person name="Landan G."/>
            <person name="Graur D."/>
            <person name="Arensburger P."/>
            <person name="Atkinson P."/>
            <person name="Beeman R.W."/>
            <person name="Beidler J."/>
            <person name="Brown S.J."/>
            <person name="Demuth J.P."/>
            <person name="Drury D.W."/>
            <person name="Du Y.Z."/>
            <person name="Fujiwara H."/>
            <person name="Lorenzen M."/>
            <person name="Maselli V."/>
            <person name="Osanai M."/>
            <person name="Park Y."/>
            <person name="Robertson H.M."/>
            <person name="Tu Z."/>
            <person name="Wang J.J."/>
            <person name="Wang S."/>
            <person name="Richards S."/>
            <person name="Song H."/>
            <person name="Zhang L."/>
            <person name="Sodergren E."/>
            <person name="Werner D."/>
            <person name="Stanke M."/>
            <person name="Morgenstern B."/>
            <person name="Solovyev V."/>
            <person name="Kosarev P."/>
            <person name="Brown G."/>
            <person name="Chen H.C."/>
            <person name="Ermolaeva O."/>
            <person name="Hlavina W."/>
            <person name="Kapustin Y."/>
            <person name="Kiryutin B."/>
            <person name="Kitts P."/>
            <person name="Maglott D."/>
            <person name="Pruitt K."/>
            <person name="Sapojnikov V."/>
            <person name="Souvorov A."/>
            <person name="Mackey A.J."/>
            <person name="Waterhouse R.M."/>
            <person name="Wyder S."/>
            <person name="Zdobnov E.M."/>
            <person name="Zdobnov E.M."/>
            <person name="Wyder S."/>
            <person name="Kriventseva E.V."/>
            <person name="Kadowaki T."/>
            <person name="Bork P."/>
            <person name="Aranda M."/>
            <person name="Bao R."/>
            <person name="Beermann A."/>
            <person name="Berns N."/>
            <person name="Bolognesi R."/>
            <person name="Bonneton F."/>
            <person name="Bopp D."/>
            <person name="Brown S.J."/>
            <person name="Bucher G."/>
            <person name="Butts T."/>
            <person name="Chaumot A."/>
            <person name="Denell R.E."/>
            <person name="Ferrier D.E."/>
            <person name="Friedrich M."/>
            <person name="Gordon C.M."/>
            <person name="Jindra M."/>
            <person name="Klingler M."/>
            <person name="Lan Q."/>
            <person name="Lattorff H.M."/>
            <person name="Laudet V."/>
            <person name="von Levetsow C."/>
            <person name="Liu Z."/>
            <person name="Lutz R."/>
            <person name="Lynch J.A."/>
            <person name="da Fonseca R.N."/>
            <person name="Posnien N."/>
            <person name="Reuter R."/>
            <person name="Roth S."/>
            <person name="Savard J."/>
            <person name="Schinko J.B."/>
            <person name="Schmitt C."/>
            <person name="Schoppmeier M."/>
            <person name="Schroder R."/>
            <person name="Shippy T.D."/>
            <person name="Simonnet F."/>
            <person name="Marques-Souza H."/>
            <person name="Tautz D."/>
            <person name="Tomoyasu Y."/>
            <person name="Trauner J."/>
            <person name="Van der Zee M."/>
            <person name="Vervoort M."/>
            <person name="Wittkopp N."/>
            <person name="Wimmer E.A."/>
            <person name="Yang X."/>
            <person name="Jones A.K."/>
            <person name="Sattelle D.B."/>
            <person name="Ebert P.R."/>
            <person name="Nelson D."/>
            <person name="Scott J.G."/>
            <person name="Beeman R.W."/>
            <person name="Muthukrishnan S."/>
            <person name="Kramer K.J."/>
            <person name="Arakane Y."/>
            <person name="Beeman R.W."/>
            <person name="Zhu Q."/>
            <person name="Hogenkamp D."/>
            <person name="Dixit R."/>
            <person name="Oppert B."/>
            <person name="Jiang H."/>
            <person name="Zou Z."/>
            <person name="Marshall J."/>
            <person name="Elpidina E."/>
            <person name="Vinokurov K."/>
            <person name="Oppert C."/>
            <person name="Zou Z."/>
            <person name="Evans J."/>
            <person name="Lu Z."/>
            <person name="Zhao P."/>
            <person name="Sumathipala N."/>
            <person name="Altincicek B."/>
            <person name="Vilcinskas A."/>
            <person name="Williams M."/>
            <person name="Hultmark D."/>
            <person name="Hetru C."/>
            <person name="Jiang H."/>
            <person name="Grimmelikhuijzen C.J."/>
            <person name="Hauser F."/>
            <person name="Cazzamali G."/>
            <person name="Williamson M."/>
            <person name="Park Y."/>
            <person name="Li B."/>
            <person name="Tanaka Y."/>
            <person name="Predel R."/>
            <person name="Neupert S."/>
            <person name="Schachtner J."/>
            <person name="Verleyen P."/>
            <person name="Raible F."/>
            <person name="Bork P."/>
            <person name="Friedrich M."/>
            <person name="Walden K.K."/>
            <person name="Robertson H.M."/>
            <person name="Angeli S."/>
            <person name="Foret S."/>
            <person name="Bucher G."/>
            <person name="Schuetz S."/>
            <person name="Maleszka R."/>
            <person name="Wimmer E.A."/>
            <person name="Beeman R.W."/>
            <person name="Lorenzen M."/>
            <person name="Tomoyasu Y."/>
            <person name="Miller S.C."/>
            <person name="Grossmann D."/>
            <person name="Bucher G."/>
        </authorList>
    </citation>
    <scope>NUCLEOTIDE SEQUENCE [LARGE SCALE GENOMIC DNA]</scope>
    <source>
        <strain evidence="3 4">Georgia GA2</strain>
    </source>
</reference>
<name>D6WGB0_TRICA</name>